<name>A0AA45L8M2_9PSEU</name>
<proteinExistence type="predicted"/>
<dbReference type="AlphaFoldDB" id="A0AA45L8M2"/>
<sequence length="376" mass="40233">MGAKLTIEPRCRERLRPNGPALRRVAGTAADGADVRTLVIGLGRAGAELHLPVLAKARAAAPGLFSAEPVVACDPRRVLADRPGLVTTATAAEAAKLLDPARTAVHVCTPPTTRPEVIGEIAELGFRNLVVEKPLASDTDDLARIARLRRRHGLRIAVVEPWQMSSLTARLTELVRGGELGEARSVSIVQNKPRFRRSLTAPSHPTAFDVELPHGVGLALRLAGSARVTHAAGSDLAFGDVVVPRMGGARLGLRHNSGVRAEISSDLTSPVRERRVTVEFERGRAVGHYAVSGDDDHSQLTVTGHGRREHTVLRDDSLTEWVLRAYRLFRGTGDPHSQGFAFAGDVVRLLSVAKNISAEPVVPSARAESRTPTGAR</sequence>
<dbReference type="PANTHER" id="PTHR43377:SF1">
    <property type="entry name" value="BILIVERDIN REDUCTASE A"/>
    <property type="match status" value="1"/>
</dbReference>
<evidence type="ECO:0000313" key="2">
    <source>
        <dbReference type="EMBL" id="QUF04780.1"/>
    </source>
</evidence>
<feature type="domain" description="Gfo/Idh/MocA-like oxidoreductase N-terminal" evidence="1">
    <location>
        <begin position="36"/>
        <end position="158"/>
    </location>
</feature>
<protein>
    <submittedName>
        <fullName evidence="2">Gfo/Idh/MocA family oxidoreductase</fullName>
    </submittedName>
</protein>
<dbReference type="InterPro" id="IPR036291">
    <property type="entry name" value="NAD(P)-bd_dom_sf"/>
</dbReference>
<dbReference type="Gene3D" id="3.30.360.10">
    <property type="entry name" value="Dihydrodipicolinate Reductase, domain 2"/>
    <property type="match status" value="1"/>
</dbReference>
<dbReference type="InterPro" id="IPR000683">
    <property type="entry name" value="Gfo/Idh/MocA-like_OxRdtase_N"/>
</dbReference>
<reference evidence="2" key="1">
    <citation type="submission" date="2021-04" db="EMBL/GenBank/DDBJ databases">
        <title>Genomic sequence of Actinosynnema pretiosum subsp. pretiosum ATCC 31280 (C-14919).</title>
        <authorList>
            <person name="Bai L."/>
            <person name="Wang X."/>
            <person name="Xiao Y."/>
        </authorList>
    </citation>
    <scope>NUCLEOTIDE SEQUENCE</scope>
    <source>
        <strain evidence="2">ATCC 31280</strain>
    </source>
</reference>
<accession>A0AA45L8M2</accession>
<dbReference type="GO" id="GO:0000166">
    <property type="term" value="F:nucleotide binding"/>
    <property type="evidence" value="ECO:0007669"/>
    <property type="project" value="InterPro"/>
</dbReference>
<dbReference type="Proteomes" id="UP000677152">
    <property type="component" value="Chromosome"/>
</dbReference>
<evidence type="ECO:0000313" key="3">
    <source>
        <dbReference type="Proteomes" id="UP000677152"/>
    </source>
</evidence>
<dbReference type="PANTHER" id="PTHR43377">
    <property type="entry name" value="BILIVERDIN REDUCTASE A"/>
    <property type="match status" value="1"/>
</dbReference>
<organism evidence="2 3">
    <name type="scientific">Actinosynnema pretiosum subsp. pretiosum</name>
    <dbReference type="NCBI Taxonomy" id="103721"/>
    <lineage>
        <taxon>Bacteria</taxon>
        <taxon>Bacillati</taxon>
        <taxon>Actinomycetota</taxon>
        <taxon>Actinomycetes</taxon>
        <taxon>Pseudonocardiales</taxon>
        <taxon>Pseudonocardiaceae</taxon>
        <taxon>Actinosynnema</taxon>
    </lineage>
</organism>
<gene>
    <name evidence="2" type="ORF">KCV87_01150</name>
</gene>
<dbReference type="SUPFAM" id="SSF55347">
    <property type="entry name" value="Glyceraldehyde-3-phosphate dehydrogenase-like, C-terminal domain"/>
    <property type="match status" value="1"/>
</dbReference>
<dbReference type="Gene3D" id="3.40.50.720">
    <property type="entry name" value="NAD(P)-binding Rossmann-like Domain"/>
    <property type="match status" value="1"/>
</dbReference>
<evidence type="ECO:0000259" key="1">
    <source>
        <dbReference type="Pfam" id="PF01408"/>
    </source>
</evidence>
<dbReference type="SUPFAM" id="SSF51735">
    <property type="entry name" value="NAD(P)-binding Rossmann-fold domains"/>
    <property type="match status" value="1"/>
</dbReference>
<dbReference type="EMBL" id="CP073249">
    <property type="protein sequence ID" value="QUF04780.1"/>
    <property type="molecule type" value="Genomic_DNA"/>
</dbReference>
<dbReference type="Pfam" id="PF01408">
    <property type="entry name" value="GFO_IDH_MocA"/>
    <property type="match status" value="1"/>
</dbReference>
<dbReference type="InterPro" id="IPR051450">
    <property type="entry name" value="Gfo/Idh/MocA_Oxidoreductases"/>
</dbReference>